<dbReference type="Proteomes" id="UP000299102">
    <property type="component" value="Unassembled WGS sequence"/>
</dbReference>
<sequence length="140" mass="16112">MDASQADRASLLFRALARTLAQAERDNESCFFVREAGVHRFIRHERDAGDLWRGGWTPVRMRKTVVFIVDNVMVQFFKDDSGFVVTSFLFAPLFTLGHEADEEDHETSPVTESTWESQRNSAVARNPDSLCEVWRIHAFF</sequence>
<comment type="caution">
    <text evidence="1">The sequence shown here is derived from an EMBL/GenBank/DDBJ whole genome shotgun (WGS) entry which is preliminary data.</text>
</comment>
<dbReference type="EMBL" id="BGZK01000122">
    <property type="protein sequence ID" value="GBP20772.1"/>
    <property type="molecule type" value="Genomic_DNA"/>
</dbReference>
<proteinExistence type="predicted"/>
<evidence type="ECO:0000313" key="1">
    <source>
        <dbReference type="EMBL" id="GBP20772.1"/>
    </source>
</evidence>
<keyword evidence="2" id="KW-1185">Reference proteome</keyword>
<protein>
    <submittedName>
        <fullName evidence="1">Uncharacterized protein</fullName>
    </submittedName>
</protein>
<dbReference type="OrthoDB" id="6109at2759"/>
<dbReference type="AlphaFoldDB" id="A0A4C1U375"/>
<reference evidence="1 2" key="1">
    <citation type="journal article" date="2019" name="Commun. Biol.">
        <title>The bagworm genome reveals a unique fibroin gene that provides high tensile strength.</title>
        <authorList>
            <person name="Kono N."/>
            <person name="Nakamura H."/>
            <person name="Ohtoshi R."/>
            <person name="Tomita M."/>
            <person name="Numata K."/>
            <person name="Arakawa K."/>
        </authorList>
    </citation>
    <scope>NUCLEOTIDE SEQUENCE [LARGE SCALE GENOMIC DNA]</scope>
</reference>
<evidence type="ECO:0000313" key="2">
    <source>
        <dbReference type="Proteomes" id="UP000299102"/>
    </source>
</evidence>
<organism evidence="1 2">
    <name type="scientific">Eumeta variegata</name>
    <name type="common">Bagworm moth</name>
    <name type="synonym">Eumeta japonica</name>
    <dbReference type="NCBI Taxonomy" id="151549"/>
    <lineage>
        <taxon>Eukaryota</taxon>
        <taxon>Metazoa</taxon>
        <taxon>Ecdysozoa</taxon>
        <taxon>Arthropoda</taxon>
        <taxon>Hexapoda</taxon>
        <taxon>Insecta</taxon>
        <taxon>Pterygota</taxon>
        <taxon>Neoptera</taxon>
        <taxon>Endopterygota</taxon>
        <taxon>Lepidoptera</taxon>
        <taxon>Glossata</taxon>
        <taxon>Ditrysia</taxon>
        <taxon>Tineoidea</taxon>
        <taxon>Psychidae</taxon>
        <taxon>Oiketicinae</taxon>
        <taxon>Eumeta</taxon>
    </lineage>
</organism>
<accession>A0A4C1U375</accession>
<name>A0A4C1U375_EUMVA</name>
<gene>
    <name evidence="1" type="ORF">EVAR_14498_1</name>
</gene>